<sequence>MVGGIDGLLREVRRLTSGGSEPGAGGVLEWLHRQTGAQVGLIAEDDLGVLESSTAGFPREILPPLAPLLARLTGGQVAAAATRTGAWHVHAEALDAHDARLVLVTAGRSPLSQETVALASHTGSVLTLLRRAEDGERTWHGYRHKARQVRFAVFSALLAGDVTLARRMTTGGVPPLLETDRLRIHLLHCPPPQRARVERAFQDPSGYHGTDLMVECPIFHEHLICLIADAADGGAGGHGEALRRLARDTPGYALGISGPHPLGATASAYSQAAHALAAARATSSRVVSHQGHTDLERVLPRGPALAWARTMVRPLVSLPPITADVTRMLMAVPRGAVSQLLNMSRNTVTAHIRRAEQFLDLDLADVRSRATLHLAFVLSASAGGPEPDEPRTAPALDDLLRGERPVAWARTFLEPLPAPQRTTLEAWIDANTDAQEAARRIGINRNTVRAHLRTAEAVLGRDLLTTGVGLHDIVHALRIHAARGL</sequence>
<keyword evidence="3" id="KW-1185">Reference proteome</keyword>
<gene>
    <name evidence="2" type="ORF">E1283_04685</name>
</gene>
<dbReference type="PANTHER" id="PTHR33744">
    <property type="entry name" value="CARBOHYDRATE DIACID REGULATOR"/>
    <property type="match status" value="1"/>
</dbReference>
<dbReference type="InterPro" id="IPR051448">
    <property type="entry name" value="CdaR-like_regulators"/>
</dbReference>
<feature type="domain" description="PucR C-terminal helix-turn-helix" evidence="1">
    <location>
        <begin position="336"/>
        <end position="376"/>
    </location>
</feature>
<dbReference type="OrthoDB" id="3674804at2"/>
<dbReference type="PANTHER" id="PTHR33744:SF1">
    <property type="entry name" value="DNA-BINDING TRANSCRIPTIONAL ACTIVATOR ADER"/>
    <property type="match status" value="1"/>
</dbReference>
<dbReference type="InterPro" id="IPR013324">
    <property type="entry name" value="RNA_pol_sigma_r3/r4-like"/>
</dbReference>
<name>A0A4V2Y414_9ACTN</name>
<dbReference type="EMBL" id="SMKI01000029">
    <property type="protein sequence ID" value="TDC78655.1"/>
    <property type="molecule type" value="Genomic_DNA"/>
</dbReference>
<dbReference type="Pfam" id="PF13556">
    <property type="entry name" value="HTH_30"/>
    <property type="match status" value="2"/>
</dbReference>
<evidence type="ECO:0000313" key="3">
    <source>
        <dbReference type="Proteomes" id="UP000295345"/>
    </source>
</evidence>
<reference evidence="2 3" key="1">
    <citation type="submission" date="2019-03" db="EMBL/GenBank/DDBJ databases">
        <title>Draft genome sequences of novel Actinobacteria.</title>
        <authorList>
            <person name="Sahin N."/>
            <person name="Ay H."/>
            <person name="Saygin H."/>
        </authorList>
    </citation>
    <scope>NUCLEOTIDE SEQUENCE [LARGE SCALE GENOMIC DNA]</scope>
    <source>
        <strain evidence="2 3">DSM 41900</strain>
    </source>
</reference>
<dbReference type="SUPFAM" id="SSF88659">
    <property type="entry name" value="Sigma3 and sigma4 domains of RNA polymerase sigma factors"/>
    <property type="match status" value="1"/>
</dbReference>
<evidence type="ECO:0000313" key="2">
    <source>
        <dbReference type="EMBL" id="TDC78655.1"/>
    </source>
</evidence>
<dbReference type="Proteomes" id="UP000295345">
    <property type="component" value="Unassembled WGS sequence"/>
</dbReference>
<evidence type="ECO:0000259" key="1">
    <source>
        <dbReference type="Pfam" id="PF13556"/>
    </source>
</evidence>
<organism evidence="2 3">
    <name type="scientific">Streptomyces hainanensis</name>
    <dbReference type="NCBI Taxonomy" id="402648"/>
    <lineage>
        <taxon>Bacteria</taxon>
        <taxon>Bacillati</taxon>
        <taxon>Actinomycetota</taxon>
        <taxon>Actinomycetes</taxon>
        <taxon>Kitasatosporales</taxon>
        <taxon>Streptomycetaceae</taxon>
        <taxon>Streptomyces</taxon>
    </lineage>
</organism>
<protein>
    <submittedName>
        <fullName evidence="2">PucR family transcriptional regulator</fullName>
    </submittedName>
</protein>
<accession>A0A4V2Y414</accession>
<dbReference type="Gene3D" id="1.10.10.2840">
    <property type="entry name" value="PucR C-terminal helix-turn-helix domain"/>
    <property type="match status" value="2"/>
</dbReference>
<proteinExistence type="predicted"/>
<dbReference type="InterPro" id="IPR025736">
    <property type="entry name" value="PucR_C-HTH_dom"/>
</dbReference>
<feature type="domain" description="PucR C-terminal helix-turn-helix" evidence="1">
    <location>
        <begin position="422"/>
        <end position="464"/>
    </location>
</feature>
<dbReference type="RefSeq" id="WP_132816580.1">
    <property type="nucleotide sequence ID" value="NZ_SMKI01000029.1"/>
</dbReference>
<comment type="caution">
    <text evidence="2">The sequence shown here is derived from an EMBL/GenBank/DDBJ whole genome shotgun (WGS) entry which is preliminary data.</text>
</comment>
<dbReference type="InterPro" id="IPR042070">
    <property type="entry name" value="PucR_C-HTH_sf"/>
</dbReference>
<dbReference type="AlphaFoldDB" id="A0A4V2Y414"/>